<comment type="caution">
    <text evidence="2">The sequence shown here is derived from an EMBL/GenBank/DDBJ whole genome shotgun (WGS) entry which is preliminary data.</text>
</comment>
<evidence type="ECO:0000313" key="3">
    <source>
        <dbReference type="Proteomes" id="UP000301309"/>
    </source>
</evidence>
<evidence type="ECO:0000256" key="1">
    <source>
        <dbReference type="SAM" id="Phobius"/>
    </source>
</evidence>
<keyword evidence="1" id="KW-0472">Membrane</keyword>
<keyword evidence="3" id="KW-1185">Reference proteome</keyword>
<dbReference type="Proteomes" id="UP000301309">
    <property type="component" value="Unassembled WGS sequence"/>
</dbReference>
<name>A0A4D4LPD8_STRVO</name>
<protein>
    <submittedName>
        <fullName evidence="2">Uncharacterized protein</fullName>
    </submittedName>
</protein>
<dbReference type="RefSeq" id="WP_174890312.1">
    <property type="nucleotide sequence ID" value="NZ_BAAASO010000040.1"/>
</dbReference>
<dbReference type="AlphaFoldDB" id="A0A4D4LPD8"/>
<keyword evidence="1" id="KW-0812">Transmembrane</keyword>
<proteinExistence type="predicted"/>
<organism evidence="2 3">
    <name type="scientific">Streptomyces violaceusniger</name>
    <dbReference type="NCBI Taxonomy" id="68280"/>
    <lineage>
        <taxon>Bacteria</taxon>
        <taxon>Bacillati</taxon>
        <taxon>Actinomycetota</taxon>
        <taxon>Actinomycetes</taxon>
        <taxon>Kitasatosporales</taxon>
        <taxon>Streptomycetaceae</taxon>
        <taxon>Streptomyces</taxon>
        <taxon>Streptomyces violaceusniger group</taxon>
    </lineage>
</organism>
<feature type="transmembrane region" description="Helical" evidence="1">
    <location>
        <begin position="16"/>
        <end position="40"/>
    </location>
</feature>
<reference evidence="2 3" key="1">
    <citation type="journal article" date="2020" name="Int. J. Syst. Evol. Microbiol.">
        <title>Reclassification of Streptomyces castelarensis and Streptomyces sporoclivatus as later heterotypic synonyms of Streptomyces antimycoticus.</title>
        <authorList>
            <person name="Komaki H."/>
            <person name="Tamura T."/>
        </authorList>
    </citation>
    <scope>NUCLEOTIDE SEQUENCE [LARGE SCALE GENOMIC DNA]</scope>
    <source>
        <strain evidence="2 3">NBRC 13459</strain>
    </source>
</reference>
<keyword evidence="1" id="KW-1133">Transmembrane helix</keyword>
<gene>
    <name evidence="2" type="ORF">SVIO_105560</name>
</gene>
<dbReference type="EMBL" id="BJHW01000002">
    <property type="protein sequence ID" value="GDY59933.1"/>
    <property type="molecule type" value="Genomic_DNA"/>
</dbReference>
<evidence type="ECO:0000313" key="2">
    <source>
        <dbReference type="EMBL" id="GDY59933.1"/>
    </source>
</evidence>
<sequence>MPLALDPLDAAEPLTAFGAVGGVFLVLFAGTGPLTGFALIGPPGAKGSAK</sequence>
<accession>A0A4D4LPD8</accession>